<dbReference type="Gene3D" id="1.10.8.350">
    <property type="entry name" value="Bacterial muramidase"/>
    <property type="match status" value="1"/>
</dbReference>
<dbReference type="GO" id="GO:0009253">
    <property type="term" value="P:peptidoglycan catabolic process"/>
    <property type="evidence" value="ECO:0007669"/>
    <property type="project" value="TreeGrafter"/>
</dbReference>
<dbReference type="GO" id="GO:0008933">
    <property type="term" value="F:peptidoglycan lytic transglycosylase activity"/>
    <property type="evidence" value="ECO:0007669"/>
    <property type="project" value="TreeGrafter"/>
</dbReference>
<dbReference type="Gene3D" id="1.10.530.10">
    <property type="match status" value="1"/>
</dbReference>
<dbReference type="PANTHER" id="PTHR30163:SF8">
    <property type="entry name" value="LYTIC MUREIN TRANSGLYCOSYLASE"/>
    <property type="match status" value="1"/>
</dbReference>
<feature type="chain" id="PRO_5032957308" evidence="1">
    <location>
        <begin position="27"/>
        <end position="214"/>
    </location>
</feature>
<evidence type="ECO:0000259" key="2">
    <source>
        <dbReference type="Pfam" id="PF13406"/>
    </source>
</evidence>
<protein>
    <submittedName>
        <fullName evidence="3">Lytic murein transglycosylase</fullName>
    </submittedName>
</protein>
<dbReference type="AlphaFoldDB" id="A0A831LIY8"/>
<dbReference type="SUPFAM" id="SSF53955">
    <property type="entry name" value="Lysozyme-like"/>
    <property type="match status" value="1"/>
</dbReference>
<organism evidence="3">
    <name type="scientific">Geoalkalibacter subterraneus</name>
    <dbReference type="NCBI Taxonomy" id="483547"/>
    <lineage>
        <taxon>Bacteria</taxon>
        <taxon>Pseudomonadati</taxon>
        <taxon>Thermodesulfobacteriota</taxon>
        <taxon>Desulfuromonadia</taxon>
        <taxon>Desulfuromonadales</taxon>
        <taxon>Geoalkalibacteraceae</taxon>
        <taxon>Geoalkalibacter</taxon>
    </lineage>
</organism>
<keyword evidence="1" id="KW-0732">Signal</keyword>
<feature type="non-terminal residue" evidence="3">
    <location>
        <position position="214"/>
    </location>
</feature>
<feature type="signal peptide" evidence="1">
    <location>
        <begin position="1"/>
        <end position="26"/>
    </location>
</feature>
<name>A0A831LIY8_9BACT</name>
<accession>A0A831LIY8</accession>
<dbReference type="InterPro" id="IPR023346">
    <property type="entry name" value="Lysozyme-like_dom_sf"/>
</dbReference>
<sequence length="214" mass="24240">MRYNFVPALVLSILLAFCAAPGVARANDFASWLQNLRTEARAAGISERTLDAAFAEIEEPLPRVVELDRKQPEFTQTFSEYLAARVSEERIRRGRLMLERYPTWLGRVESRFDVQRRFLVALWGIETHYGAYTGGFKVIPALATLAYDGRRGDYFRSELLTALRIVDQGHIRLDNMTGSWAGAMGQCQFMPSSFARFAVDAEGDGRIDIWHSVP</sequence>
<reference evidence="3" key="1">
    <citation type="journal article" date="2020" name="mSystems">
        <title>Genome- and Community-Level Interaction Insights into Carbon Utilization and Element Cycling Functions of Hydrothermarchaeota in Hydrothermal Sediment.</title>
        <authorList>
            <person name="Zhou Z."/>
            <person name="Liu Y."/>
            <person name="Xu W."/>
            <person name="Pan J."/>
            <person name="Luo Z.H."/>
            <person name="Li M."/>
        </authorList>
    </citation>
    <scope>NUCLEOTIDE SEQUENCE [LARGE SCALE GENOMIC DNA]</scope>
    <source>
        <strain evidence="3">SpSt-1220</strain>
    </source>
</reference>
<evidence type="ECO:0000313" key="3">
    <source>
        <dbReference type="EMBL" id="HDR46783.1"/>
    </source>
</evidence>
<comment type="caution">
    <text evidence="3">The sequence shown here is derived from an EMBL/GenBank/DDBJ whole genome shotgun (WGS) entry which is preliminary data.</text>
</comment>
<dbReference type="InterPro" id="IPR031304">
    <property type="entry name" value="SLT_2"/>
</dbReference>
<dbReference type="InterPro" id="IPR043426">
    <property type="entry name" value="MltB-like"/>
</dbReference>
<dbReference type="Pfam" id="PF13406">
    <property type="entry name" value="SLT_2"/>
    <property type="match status" value="1"/>
</dbReference>
<gene>
    <name evidence="3" type="ORF">ENN94_03680</name>
</gene>
<feature type="domain" description="Transglycosylase SLT" evidence="2">
    <location>
        <begin position="29"/>
        <end position="213"/>
    </location>
</feature>
<dbReference type="Proteomes" id="UP000886162">
    <property type="component" value="Unassembled WGS sequence"/>
</dbReference>
<evidence type="ECO:0000256" key="1">
    <source>
        <dbReference type="SAM" id="SignalP"/>
    </source>
</evidence>
<dbReference type="PANTHER" id="PTHR30163">
    <property type="entry name" value="MEMBRANE-BOUND LYTIC MUREIN TRANSGLYCOSYLASE B"/>
    <property type="match status" value="1"/>
</dbReference>
<dbReference type="FunFam" id="1.10.8.350:FF:000001">
    <property type="entry name" value="Lytic murein transglycosylase B"/>
    <property type="match status" value="1"/>
</dbReference>
<proteinExistence type="predicted"/>
<dbReference type="EMBL" id="DSDO01000254">
    <property type="protein sequence ID" value="HDR46783.1"/>
    <property type="molecule type" value="Genomic_DNA"/>
</dbReference>